<comment type="similarity">
    <text evidence="2">Belongs to the JIP scaffold family.</text>
</comment>
<organism evidence="14 15">
    <name type="scientific">Parnassius mnemosyne</name>
    <name type="common">clouded apollo</name>
    <dbReference type="NCBI Taxonomy" id="213953"/>
    <lineage>
        <taxon>Eukaryota</taxon>
        <taxon>Metazoa</taxon>
        <taxon>Ecdysozoa</taxon>
        <taxon>Arthropoda</taxon>
        <taxon>Hexapoda</taxon>
        <taxon>Insecta</taxon>
        <taxon>Pterygota</taxon>
        <taxon>Neoptera</taxon>
        <taxon>Endopterygota</taxon>
        <taxon>Lepidoptera</taxon>
        <taxon>Glossata</taxon>
        <taxon>Ditrysia</taxon>
        <taxon>Papilionoidea</taxon>
        <taxon>Papilionidae</taxon>
        <taxon>Parnassiinae</taxon>
        <taxon>Parnassini</taxon>
        <taxon>Parnassius</taxon>
        <taxon>Driopa</taxon>
    </lineage>
</organism>
<protein>
    <recommendedName>
        <fullName evidence="8">JNK-interacting protein 3</fullName>
    </recommendedName>
    <alternativeName>
        <fullName evidence="9">Protein sunday driver</fullName>
    </alternativeName>
</protein>
<keyword evidence="4" id="KW-0597">Phosphoprotein</keyword>
<feature type="region of interest" description="Disordered" evidence="11">
    <location>
        <begin position="761"/>
        <end position="785"/>
    </location>
</feature>
<dbReference type="PROSITE" id="PS51776">
    <property type="entry name" value="RH1"/>
    <property type="match status" value="1"/>
</dbReference>
<dbReference type="InterPro" id="IPR034743">
    <property type="entry name" value="RH1"/>
</dbReference>
<feature type="compositionally biased region" description="Polar residues" evidence="11">
    <location>
        <begin position="765"/>
        <end position="777"/>
    </location>
</feature>
<name>A0AAV1L0K7_9NEOP</name>
<dbReference type="Proteomes" id="UP001314205">
    <property type="component" value="Unassembled WGS sequence"/>
</dbReference>
<comment type="subcellular location">
    <subcellularLocation>
        <location evidence="1">Cytoplasm</location>
        <location evidence="1">Perinuclear region</location>
    </subcellularLocation>
</comment>
<evidence type="ECO:0000256" key="2">
    <source>
        <dbReference type="ARBA" id="ARBA00009866"/>
    </source>
</evidence>
<feature type="domain" description="RH1" evidence="12">
    <location>
        <begin position="15"/>
        <end position="103"/>
    </location>
</feature>
<dbReference type="GO" id="GO:0019894">
    <property type="term" value="F:kinesin binding"/>
    <property type="evidence" value="ECO:0007669"/>
    <property type="project" value="TreeGrafter"/>
</dbReference>
<evidence type="ECO:0000259" key="12">
    <source>
        <dbReference type="PROSITE" id="PS51776"/>
    </source>
</evidence>
<evidence type="ECO:0000256" key="8">
    <source>
        <dbReference type="ARBA" id="ARBA00069747"/>
    </source>
</evidence>
<dbReference type="GO" id="GO:0005078">
    <property type="term" value="F:MAP-kinase scaffold activity"/>
    <property type="evidence" value="ECO:0007669"/>
    <property type="project" value="InterPro"/>
</dbReference>
<feature type="compositionally biased region" description="Polar residues" evidence="11">
    <location>
        <begin position="267"/>
        <end position="290"/>
    </location>
</feature>
<evidence type="ECO:0000256" key="5">
    <source>
        <dbReference type="ARBA" id="ARBA00023054"/>
    </source>
</evidence>
<keyword evidence="5 10" id="KW-0175">Coiled coil</keyword>
<dbReference type="InterPro" id="IPR032486">
    <property type="entry name" value="JIP_LZII"/>
</dbReference>
<keyword evidence="15" id="KW-1185">Reference proteome</keyword>
<comment type="subunit">
    <text evidence="7">Forms homo- and heterooligomeric complexes. Binds the TPR motif-containing C-terminal of kinesin light chain, Klc. Pre-assembled syd scaffolding complexes are then transported as a cargo of kinesin, to the required subcellular location.</text>
</comment>
<comment type="function">
    <text evidence="6">The JNK-interacting protein (JIP) group of scaffold proteins selectively mediates JNK-signaling by aggregating specific components of the MAPK cascade to form a functional JNK signaling module. May function as a regulator of vesicle transport, through interactions with the JNK-signaling components and motor proteins. Syd is required for efficient kinesin-I mediated axonal transport.</text>
</comment>
<dbReference type="Gene3D" id="1.20.5.1000">
    <property type="entry name" value="arf6 gtpase in complex with a specific effector, jip4"/>
    <property type="match status" value="1"/>
</dbReference>
<evidence type="ECO:0000256" key="3">
    <source>
        <dbReference type="ARBA" id="ARBA00022490"/>
    </source>
</evidence>
<feature type="coiled-coil region" evidence="10">
    <location>
        <begin position="367"/>
        <end position="415"/>
    </location>
</feature>
<dbReference type="Pfam" id="PF16471">
    <property type="entry name" value="JIP_LZII"/>
    <property type="match status" value="1"/>
</dbReference>
<evidence type="ECO:0000313" key="15">
    <source>
        <dbReference type="Proteomes" id="UP001314205"/>
    </source>
</evidence>
<dbReference type="InterPro" id="IPR034744">
    <property type="entry name" value="RH2"/>
</dbReference>
<dbReference type="GO" id="GO:0030159">
    <property type="term" value="F:signaling receptor complex adaptor activity"/>
    <property type="evidence" value="ECO:0007669"/>
    <property type="project" value="TreeGrafter"/>
</dbReference>
<feature type="coiled-coil region" evidence="10">
    <location>
        <begin position="69"/>
        <end position="117"/>
    </location>
</feature>
<dbReference type="FunFam" id="1.20.58.1770:FF:000001">
    <property type="entry name" value="C-Jun-amino-terminal kinase-interacting protein 3 isoform X1"/>
    <property type="match status" value="1"/>
</dbReference>
<proteinExistence type="inferred from homology"/>
<evidence type="ECO:0000256" key="1">
    <source>
        <dbReference type="ARBA" id="ARBA00004556"/>
    </source>
</evidence>
<evidence type="ECO:0000259" key="13">
    <source>
        <dbReference type="PROSITE" id="PS51777"/>
    </source>
</evidence>
<dbReference type="InterPro" id="IPR015943">
    <property type="entry name" value="WD40/YVTN_repeat-like_dom_sf"/>
</dbReference>
<dbReference type="AlphaFoldDB" id="A0AAV1L0K7"/>
<dbReference type="Gene3D" id="2.130.10.10">
    <property type="entry name" value="YVTN repeat-like/Quinoprotein amine dehydrogenase"/>
    <property type="match status" value="1"/>
</dbReference>
<comment type="caution">
    <text evidence="14">The sequence shown here is derived from an EMBL/GenBank/DDBJ whole genome shotgun (WGS) entry which is preliminary data.</text>
</comment>
<dbReference type="InterPro" id="IPR011047">
    <property type="entry name" value="Quinoprotein_ADH-like_sf"/>
</dbReference>
<dbReference type="Pfam" id="PF19056">
    <property type="entry name" value="WD40_2"/>
    <property type="match status" value="1"/>
</dbReference>
<dbReference type="PANTHER" id="PTHR13886:SF4">
    <property type="entry name" value="JNK-INTERACTING PROTEIN 3"/>
    <property type="match status" value="1"/>
</dbReference>
<dbReference type="Gene3D" id="1.20.58.1770">
    <property type="match status" value="1"/>
</dbReference>
<evidence type="ECO:0000256" key="9">
    <source>
        <dbReference type="ARBA" id="ARBA00082388"/>
    </source>
</evidence>
<evidence type="ECO:0000256" key="7">
    <source>
        <dbReference type="ARBA" id="ARBA00064055"/>
    </source>
</evidence>
<dbReference type="PANTHER" id="PTHR13886">
    <property type="entry name" value="JNK/SAPK-ASSOCIATED PROTEIN"/>
    <property type="match status" value="1"/>
</dbReference>
<feature type="compositionally biased region" description="Basic and acidic residues" evidence="11">
    <location>
        <begin position="812"/>
        <end position="829"/>
    </location>
</feature>
<keyword evidence="3" id="KW-0963">Cytoplasm</keyword>
<evidence type="ECO:0000256" key="4">
    <source>
        <dbReference type="ARBA" id="ARBA00022553"/>
    </source>
</evidence>
<reference evidence="14 15" key="1">
    <citation type="submission" date="2023-11" db="EMBL/GenBank/DDBJ databases">
        <authorList>
            <person name="Hedman E."/>
            <person name="Englund M."/>
            <person name="Stromberg M."/>
            <person name="Nyberg Akerstrom W."/>
            <person name="Nylinder S."/>
            <person name="Jareborg N."/>
            <person name="Kallberg Y."/>
            <person name="Kronander E."/>
        </authorList>
    </citation>
    <scope>NUCLEOTIDE SEQUENCE [LARGE SCALE GENOMIC DNA]</scope>
</reference>
<sequence>MNFDDSSSSGYVTTETIYGTHEDSHVVMSEKVQSLAGSIYQEFERMIARYDEDVVKTLMPLLVNVLECLDSAYQTNQEHEVELELLREDNEQLVTQYEREKSARKHAEQKLLEAEDHYEGDRKDLTGRLEALDSIVRMLELKHKNSLDHASRLEERENELKKEYAKLHERYTELFKTHMDYMERTKLLLSTASDRSEVRGRLGLNPVGRSSGPISFGFASLEGSVNVVEQTESIPGSPVSLSSSPPSPPIGSELAAVRTVERAHQTDPITQQSQATSPVAPPNANTGRSQTKSEKRSGNTLYQELAFQETDANIAEGDEGADITGTWVHPGEYASSVNDNYFGKEVENLILENNELLATKNALNVVKDDLIVKVDELTGEQEILREEVANLSSAREKLRERVTQLEEELRHLKETVSSNAGGENEDEADVPMAQRRRFTRVEMARVLMERNQYKERFMELQDAVRWTEMVRASRVDSTMDKKNKQSIWKFFSNLFNSGERPQRPLSTPHLRAVAAPTPALRHSRTQGDFLETQLTDQHHRRHERSEQFRQVRAHVRKEDGRTQAYGWSLPGKSGQGQKGPSQSISLSSGGVPVPVPVFCRPIAESEPRMTLLCAAGVNLNGGVTPDGGCMIGESVFYAKENDKSENTMCLAYEMSKAQSVHSPEVEQINRQLQSTHSVEHSEKNLSSLVWICSSTQTKGIVMVIDANNPAEVIESFSVSDKHILCVASVPGAMAEDYREYEERMSDNEGKRHSQSLFCVGKSESVESQNGLPVTINSNGNGENGEKEVVVGSTRLVQATLLTPPTTPVKETQPQKESDAPKESTVKNVEDADTVAPDSPPLSSTPINEIEQHRASPEPGVDAFAQEQSNADNRNDVPQDRKMSTVMATMWLGTKSGNLYVHSAMGNYSKCLASVKLNDAILSIVACSSRCMVALADGTVAIFARLADGQWDFTQYWLLTLGDPKCSVRCLSAVGCTVWCGYRNKVHVVDPRTRMLLHTLEAHPRHESQVRQMACDGDGVWVSIKMDSALRLYHAHTYEHLKDVDIEPYVSKMLGTGKLGFSLVRITALLISSGRLWIGTSNGVVISVPLSEGSSRESSGGNAQAGVARPNIPGHATLACARSASPTGTIPWCSMAQAQLSFHGHRDAVTFFVAVPGASNSPARTPESPHHSPIPPPMLVISGGEGYIDFRIADSEMEDSVVVAEDGSSSGHSSLAERATKSHLIVWQVTTA</sequence>
<gene>
    <name evidence="14" type="ORF">PARMNEM_LOCUS9144</name>
</gene>
<dbReference type="FunFam" id="1.20.5.1000:FF:000001">
    <property type="entry name" value="C-Jun-amino-terminal kinase-interacting protein 3 isoform X2"/>
    <property type="match status" value="1"/>
</dbReference>
<feature type="region of interest" description="Disordered" evidence="11">
    <location>
        <begin position="535"/>
        <end position="587"/>
    </location>
</feature>
<dbReference type="GO" id="GO:0008432">
    <property type="term" value="F:JUN kinase binding"/>
    <property type="evidence" value="ECO:0007669"/>
    <property type="project" value="TreeGrafter"/>
</dbReference>
<accession>A0AAV1L0K7</accession>
<feature type="region of interest" description="Disordered" evidence="11">
    <location>
        <begin position="261"/>
        <end position="299"/>
    </location>
</feature>
<dbReference type="GO" id="GO:0048471">
    <property type="term" value="C:perinuclear region of cytoplasm"/>
    <property type="evidence" value="ECO:0007669"/>
    <property type="project" value="UniProtKB-SubCell"/>
</dbReference>
<dbReference type="SUPFAM" id="SSF50998">
    <property type="entry name" value="Quinoprotein alcohol dehydrogenase-like"/>
    <property type="match status" value="1"/>
</dbReference>
<feature type="coiled-coil region" evidence="10">
    <location>
        <begin position="143"/>
        <end position="170"/>
    </location>
</feature>
<evidence type="ECO:0000313" key="14">
    <source>
        <dbReference type="EMBL" id="CAK1588509.1"/>
    </source>
</evidence>
<dbReference type="PROSITE" id="PS51777">
    <property type="entry name" value="RH2"/>
    <property type="match status" value="1"/>
</dbReference>
<dbReference type="GO" id="GO:0016192">
    <property type="term" value="P:vesicle-mediated transport"/>
    <property type="evidence" value="ECO:0007669"/>
    <property type="project" value="TreeGrafter"/>
</dbReference>
<feature type="compositionally biased region" description="Polar residues" evidence="11">
    <location>
        <begin position="798"/>
        <end position="811"/>
    </location>
</feature>
<feature type="region of interest" description="Disordered" evidence="11">
    <location>
        <begin position="798"/>
        <end position="857"/>
    </location>
</feature>
<dbReference type="Pfam" id="PF09744">
    <property type="entry name" value="RH1"/>
    <property type="match status" value="1"/>
</dbReference>
<dbReference type="EMBL" id="CAVLGL010000082">
    <property type="protein sequence ID" value="CAK1588509.1"/>
    <property type="molecule type" value="Genomic_DNA"/>
</dbReference>
<dbReference type="InterPro" id="IPR039911">
    <property type="entry name" value="JIP3/JIP4"/>
</dbReference>
<feature type="domain" description="RH2" evidence="13">
    <location>
        <begin position="435"/>
        <end position="505"/>
    </location>
</feature>
<evidence type="ECO:0000256" key="10">
    <source>
        <dbReference type="SAM" id="Coils"/>
    </source>
</evidence>
<evidence type="ECO:0000256" key="6">
    <source>
        <dbReference type="ARBA" id="ARBA00059054"/>
    </source>
</evidence>
<evidence type="ECO:0000256" key="11">
    <source>
        <dbReference type="SAM" id="MobiDB-lite"/>
    </source>
</evidence>